<sequence length="208" mass="24630">MRFTQPAYPTVYFSEKILVKCPDCGSVGHIDTELGKYTIPFPHNHKSIFNCSSCGLKKETNEKWYGYCQGFVGRNCGFCGSQINYTSEPTKRLYESVTIKCQSCNREKDYKLKWYRYKEEKPTDPYFGLDLWLHTDIKDKILWVYNIDHLTYLKDYIASKLREDDGRHKYSMITNLPQWIKSAKNRDLILKKLDRLEKKLEKTAYNNV</sequence>
<dbReference type="Proteomes" id="UP000679220">
    <property type="component" value="Unassembled WGS sequence"/>
</dbReference>
<evidence type="ECO:0000313" key="1">
    <source>
        <dbReference type="EMBL" id="MBR8533927.1"/>
    </source>
</evidence>
<organism evidence="1 2">
    <name type="scientific">Carboxylicivirga sediminis</name>
    <dbReference type="NCBI Taxonomy" id="2006564"/>
    <lineage>
        <taxon>Bacteria</taxon>
        <taxon>Pseudomonadati</taxon>
        <taxon>Bacteroidota</taxon>
        <taxon>Bacteroidia</taxon>
        <taxon>Marinilabiliales</taxon>
        <taxon>Marinilabiliaceae</taxon>
        <taxon>Carboxylicivirga</taxon>
    </lineage>
</organism>
<protein>
    <submittedName>
        <fullName evidence="1">Uncharacterized protein</fullName>
    </submittedName>
</protein>
<gene>
    <name evidence="1" type="ORF">KDU71_00010</name>
</gene>
<reference evidence="1" key="2">
    <citation type="submission" date="2021-04" db="EMBL/GenBank/DDBJ databases">
        <authorList>
            <person name="Zhang T."/>
            <person name="Zhang Y."/>
            <person name="Lu D."/>
            <person name="Zuo D."/>
            <person name="Du Z."/>
        </authorList>
    </citation>
    <scope>NUCLEOTIDE SEQUENCE</scope>
    <source>
        <strain evidence="1">JR1</strain>
    </source>
</reference>
<comment type="caution">
    <text evidence="1">The sequence shown here is derived from an EMBL/GenBank/DDBJ whole genome shotgun (WGS) entry which is preliminary data.</text>
</comment>
<name>A0A941EZ76_9BACT</name>
<evidence type="ECO:0000313" key="2">
    <source>
        <dbReference type="Proteomes" id="UP000679220"/>
    </source>
</evidence>
<reference evidence="1" key="1">
    <citation type="journal article" date="2018" name="Int. J. Syst. Evol. Microbiol.">
        <title>Carboxylicivirga sediminis sp. nov., isolated from coastal sediment.</title>
        <authorList>
            <person name="Wang F.Q."/>
            <person name="Ren L.H."/>
            <person name="Zou R.J."/>
            <person name="Sun Y.Z."/>
            <person name="Liu X.J."/>
            <person name="Jiang F."/>
            <person name="Liu L.J."/>
        </authorList>
    </citation>
    <scope>NUCLEOTIDE SEQUENCE</scope>
    <source>
        <strain evidence="1">JR1</strain>
    </source>
</reference>
<dbReference type="EMBL" id="JAGTAR010000001">
    <property type="protein sequence ID" value="MBR8533927.1"/>
    <property type="molecule type" value="Genomic_DNA"/>
</dbReference>
<dbReference type="RefSeq" id="WP_212187837.1">
    <property type="nucleotide sequence ID" value="NZ_JAGTAR010000001.1"/>
</dbReference>
<proteinExistence type="predicted"/>
<keyword evidence="2" id="KW-1185">Reference proteome</keyword>
<dbReference type="AlphaFoldDB" id="A0A941EZ76"/>
<accession>A0A941EZ76</accession>